<proteinExistence type="predicted"/>
<name>A0ABU2HU40_9RHOB</name>
<sequence length="146" mass="16044">MNDDWQRQSLDAFGRVSPEAMTAEGFWSYARAYFTWVKANPLVVEKAVSGRIVRYSAPRAMTITGLRAFTGAELTEPHLQRPVEMALDVMNEYNLTLGLVEVFNPMLIARTMGLPDKQEILTPGQADAPPASVSIGQPAKPGLPKP</sequence>
<dbReference type="RefSeq" id="WP_311159979.1">
    <property type="nucleotide sequence ID" value="NZ_JAVQLW010000001.1"/>
</dbReference>
<evidence type="ECO:0000256" key="1">
    <source>
        <dbReference type="SAM" id="MobiDB-lite"/>
    </source>
</evidence>
<dbReference type="EMBL" id="JAVQLW010000001">
    <property type="protein sequence ID" value="MDS9467809.1"/>
    <property type="molecule type" value="Genomic_DNA"/>
</dbReference>
<protein>
    <submittedName>
        <fullName evidence="2">Uncharacterized protein</fullName>
    </submittedName>
</protein>
<reference evidence="3" key="1">
    <citation type="submission" date="2023-07" db="EMBL/GenBank/DDBJ databases">
        <title>Paracoccus sp. MBLB3053 whole genome sequence.</title>
        <authorList>
            <person name="Hwang C.Y."/>
            <person name="Cho E.-S."/>
            <person name="Seo M.-J."/>
        </authorList>
    </citation>
    <scope>NUCLEOTIDE SEQUENCE [LARGE SCALE GENOMIC DNA]</scope>
    <source>
        <strain evidence="3">MBLB3053</strain>
    </source>
</reference>
<comment type="caution">
    <text evidence="2">The sequence shown here is derived from an EMBL/GenBank/DDBJ whole genome shotgun (WGS) entry which is preliminary data.</text>
</comment>
<dbReference type="Proteomes" id="UP001269144">
    <property type="component" value="Unassembled WGS sequence"/>
</dbReference>
<dbReference type="Gene3D" id="1.10.132.80">
    <property type="match status" value="1"/>
</dbReference>
<organism evidence="2 3">
    <name type="scientific">Paracoccus aurantius</name>
    <dbReference type="NCBI Taxonomy" id="3073814"/>
    <lineage>
        <taxon>Bacteria</taxon>
        <taxon>Pseudomonadati</taxon>
        <taxon>Pseudomonadota</taxon>
        <taxon>Alphaproteobacteria</taxon>
        <taxon>Rhodobacterales</taxon>
        <taxon>Paracoccaceae</taxon>
        <taxon>Paracoccus</taxon>
    </lineage>
</organism>
<feature type="region of interest" description="Disordered" evidence="1">
    <location>
        <begin position="119"/>
        <end position="146"/>
    </location>
</feature>
<keyword evidence="3" id="KW-1185">Reference proteome</keyword>
<evidence type="ECO:0000313" key="3">
    <source>
        <dbReference type="Proteomes" id="UP001269144"/>
    </source>
</evidence>
<gene>
    <name evidence="2" type="ORF">RGQ15_09540</name>
</gene>
<accession>A0ABU2HU40</accession>
<evidence type="ECO:0000313" key="2">
    <source>
        <dbReference type="EMBL" id="MDS9467809.1"/>
    </source>
</evidence>